<gene>
    <name evidence="2" type="ORF">J2S03_000075</name>
</gene>
<organism evidence="2 3">
    <name type="scientific">Alicyclobacillus cycloheptanicus</name>
    <dbReference type="NCBI Taxonomy" id="1457"/>
    <lineage>
        <taxon>Bacteria</taxon>
        <taxon>Bacillati</taxon>
        <taxon>Bacillota</taxon>
        <taxon>Bacilli</taxon>
        <taxon>Bacillales</taxon>
        <taxon>Alicyclobacillaceae</taxon>
        <taxon>Alicyclobacillus</taxon>
    </lineage>
</organism>
<keyword evidence="3" id="KW-1185">Reference proteome</keyword>
<proteinExistence type="predicted"/>
<reference evidence="2 3" key="1">
    <citation type="submission" date="2023-07" db="EMBL/GenBank/DDBJ databases">
        <title>Genomic Encyclopedia of Type Strains, Phase IV (KMG-IV): sequencing the most valuable type-strain genomes for metagenomic binning, comparative biology and taxonomic classification.</title>
        <authorList>
            <person name="Goeker M."/>
        </authorList>
    </citation>
    <scope>NUCLEOTIDE SEQUENCE [LARGE SCALE GENOMIC DNA]</scope>
    <source>
        <strain evidence="2 3">DSM 4006</strain>
    </source>
</reference>
<dbReference type="EMBL" id="JAUSTP010000001">
    <property type="protein sequence ID" value="MDQ0188271.1"/>
    <property type="molecule type" value="Genomic_DNA"/>
</dbReference>
<dbReference type="Proteomes" id="UP001232973">
    <property type="component" value="Unassembled WGS sequence"/>
</dbReference>
<feature type="compositionally biased region" description="Basic and acidic residues" evidence="1">
    <location>
        <begin position="107"/>
        <end position="122"/>
    </location>
</feature>
<dbReference type="RefSeq" id="WP_274455680.1">
    <property type="nucleotide sequence ID" value="NZ_CP067097.1"/>
</dbReference>
<name>A0ABT9XD93_9BACL</name>
<protein>
    <submittedName>
        <fullName evidence="2">Uncharacterized protein</fullName>
    </submittedName>
</protein>
<feature type="region of interest" description="Disordered" evidence="1">
    <location>
        <begin position="101"/>
        <end position="122"/>
    </location>
</feature>
<sequence>MTVEAVITSELKKRQIKPVAVQVVTIKDPTWNRRNGNRKLYLTEFRTGKGETAYLSVLAHQEPSPIECVLFALEQDNHFNLDGLKTLFKTRLRYVVKAVKASQSEAEPIREDKPPFEMERSA</sequence>
<comment type="caution">
    <text evidence="2">The sequence shown here is derived from an EMBL/GenBank/DDBJ whole genome shotgun (WGS) entry which is preliminary data.</text>
</comment>
<accession>A0ABT9XD93</accession>
<evidence type="ECO:0000313" key="3">
    <source>
        <dbReference type="Proteomes" id="UP001232973"/>
    </source>
</evidence>
<evidence type="ECO:0000256" key="1">
    <source>
        <dbReference type="SAM" id="MobiDB-lite"/>
    </source>
</evidence>
<evidence type="ECO:0000313" key="2">
    <source>
        <dbReference type="EMBL" id="MDQ0188271.1"/>
    </source>
</evidence>